<dbReference type="InterPro" id="IPR001841">
    <property type="entry name" value="Znf_RING"/>
</dbReference>
<dbReference type="RefSeq" id="XP_060038200.1">
    <property type="nucleotide sequence ID" value="XM_060182217.1"/>
</dbReference>
<evidence type="ECO:0000256" key="5">
    <source>
        <dbReference type="SAM" id="Coils"/>
    </source>
</evidence>
<dbReference type="InterPro" id="IPR043136">
    <property type="entry name" value="B30.2/SPRY_sf"/>
</dbReference>
<dbReference type="Pfam" id="PF15227">
    <property type="entry name" value="zf-C3HC4_4"/>
    <property type="match status" value="1"/>
</dbReference>
<dbReference type="Gene3D" id="3.30.40.10">
    <property type="entry name" value="Zinc/RING finger domain, C3HC4 (zinc finger)"/>
    <property type="match status" value="1"/>
</dbReference>
<evidence type="ECO:0000256" key="2">
    <source>
        <dbReference type="ARBA" id="ARBA00022771"/>
    </source>
</evidence>
<protein>
    <submittedName>
        <fullName evidence="10">Tripartite motif-containing protein 75-like</fullName>
    </submittedName>
</protein>
<dbReference type="PROSITE" id="PS50119">
    <property type="entry name" value="ZF_BBOX"/>
    <property type="match status" value="1"/>
</dbReference>
<evidence type="ECO:0000313" key="9">
    <source>
        <dbReference type="Proteomes" id="UP001652624"/>
    </source>
</evidence>
<evidence type="ECO:0000256" key="3">
    <source>
        <dbReference type="ARBA" id="ARBA00022833"/>
    </source>
</evidence>
<dbReference type="Pfam" id="PF13765">
    <property type="entry name" value="PRY"/>
    <property type="match status" value="1"/>
</dbReference>
<dbReference type="PANTHER" id="PTHR24103">
    <property type="entry name" value="E3 UBIQUITIN-PROTEIN LIGASE TRIM"/>
    <property type="match status" value="1"/>
</dbReference>
<dbReference type="GeneID" id="132535617"/>
<dbReference type="Pfam" id="PF00643">
    <property type="entry name" value="zf-B_box"/>
    <property type="match status" value="1"/>
</dbReference>
<dbReference type="PROSITE" id="PS50089">
    <property type="entry name" value="ZF_RING_2"/>
    <property type="match status" value="1"/>
</dbReference>
<evidence type="ECO:0000256" key="1">
    <source>
        <dbReference type="ARBA" id="ARBA00022723"/>
    </source>
</evidence>
<keyword evidence="3" id="KW-0862">Zinc</keyword>
<dbReference type="PROSITE" id="PS50188">
    <property type="entry name" value="B302_SPRY"/>
    <property type="match status" value="1"/>
</dbReference>
<evidence type="ECO:0000259" key="6">
    <source>
        <dbReference type="PROSITE" id="PS50089"/>
    </source>
</evidence>
<dbReference type="Gene3D" id="3.30.160.60">
    <property type="entry name" value="Classic Zinc Finger"/>
    <property type="match status" value="1"/>
</dbReference>
<keyword evidence="1" id="KW-0479">Metal-binding</keyword>
<dbReference type="InterPro" id="IPR006574">
    <property type="entry name" value="PRY"/>
</dbReference>
<dbReference type="SMART" id="SM00449">
    <property type="entry name" value="SPRY"/>
    <property type="match status" value="1"/>
</dbReference>
<evidence type="ECO:0000256" key="4">
    <source>
        <dbReference type="PROSITE-ProRule" id="PRU00024"/>
    </source>
</evidence>
<dbReference type="InterPro" id="IPR003877">
    <property type="entry name" value="SPRY_dom"/>
</dbReference>
<dbReference type="InterPro" id="IPR000315">
    <property type="entry name" value="Znf_B-box"/>
</dbReference>
<dbReference type="PRINTS" id="PR01407">
    <property type="entry name" value="BUTYPHLNCDUF"/>
</dbReference>
<gene>
    <name evidence="10" type="primary">LOC132535617</name>
</gene>
<keyword evidence="5" id="KW-0175">Coiled coil</keyword>
<feature type="domain" description="B30.2/SPRY" evidence="8">
    <location>
        <begin position="278"/>
        <end position="459"/>
    </location>
</feature>
<sequence>MNKEGILEDLRTEASCPVCLDFLKDPVTLDCGHHCCAACLQQRWQDLQDVLPCPVCQHHCAYRKLQKNSQLSALVDMLKQLSSRGSKRKKQQEQPLCEQHQQELSLFCEKDLELVCAQCRGSCEQQGHPLIPTQEAVAQHRKKLKSHLKTLRQQLEDASNGLEIQMQRRDQVREELKSQRIIACEMFEYYTSFFRENYRICKFELQEVMTNVSQKITESKDQMSAYSSSLKSLLSDLTKMSVQTDLGLLLKVRSLQQLLSRYKELEAPEAFSYTFQENTSFPLYYICLYNMRKFHVDLTLDIKTAHCNFIISEDRKKALFDSEMTVSNSALRPEAFSSHTAVLSCEGFEAGRHYWMVEIRGSGVCSLGVCKGSFPRQALGPQASRNDCWKIQQPVGSHFNSDKKKMIIGIFLDYELGEIWFYNMSEMCPICTITESFTERVSPYFSVDYSSSSVVMTII</sequence>
<proteinExistence type="predicted"/>
<dbReference type="SMART" id="SM00336">
    <property type="entry name" value="BBOX"/>
    <property type="match status" value="1"/>
</dbReference>
<keyword evidence="9" id="KW-1185">Reference proteome</keyword>
<organism evidence="9 10">
    <name type="scientific">Erinaceus europaeus</name>
    <name type="common">Western European hedgehog</name>
    <dbReference type="NCBI Taxonomy" id="9365"/>
    <lineage>
        <taxon>Eukaryota</taxon>
        <taxon>Metazoa</taxon>
        <taxon>Chordata</taxon>
        <taxon>Craniata</taxon>
        <taxon>Vertebrata</taxon>
        <taxon>Euteleostomi</taxon>
        <taxon>Mammalia</taxon>
        <taxon>Eutheria</taxon>
        <taxon>Laurasiatheria</taxon>
        <taxon>Eulipotyphla</taxon>
        <taxon>Erinaceidae</taxon>
        <taxon>Erinaceinae</taxon>
        <taxon>Erinaceus</taxon>
    </lineage>
</organism>
<feature type="domain" description="RING-type" evidence="6">
    <location>
        <begin position="16"/>
        <end position="57"/>
    </location>
</feature>
<feature type="coiled-coil region" evidence="5">
    <location>
        <begin position="141"/>
        <end position="175"/>
    </location>
</feature>
<name>A0ABM3WNQ5_ERIEU</name>
<dbReference type="InterPro" id="IPR050143">
    <property type="entry name" value="TRIM/RBCC"/>
</dbReference>
<evidence type="ECO:0000259" key="7">
    <source>
        <dbReference type="PROSITE" id="PS50119"/>
    </source>
</evidence>
<dbReference type="InterPro" id="IPR003879">
    <property type="entry name" value="Butyrophylin_SPRY"/>
</dbReference>
<evidence type="ECO:0000259" key="8">
    <source>
        <dbReference type="PROSITE" id="PS50188"/>
    </source>
</evidence>
<dbReference type="SMART" id="SM00589">
    <property type="entry name" value="PRY"/>
    <property type="match status" value="1"/>
</dbReference>
<dbReference type="Proteomes" id="UP001652624">
    <property type="component" value="Chromosome 23"/>
</dbReference>
<dbReference type="SUPFAM" id="SSF57850">
    <property type="entry name" value="RING/U-box"/>
    <property type="match status" value="1"/>
</dbReference>
<dbReference type="SUPFAM" id="SSF49899">
    <property type="entry name" value="Concanavalin A-like lectins/glucanases"/>
    <property type="match status" value="1"/>
</dbReference>
<dbReference type="InterPro" id="IPR013320">
    <property type="entry name" value="ConA-like_dom_sf"/>
</dbReference>
<accession>A0ABM3WNQ5</accession>
<feature type="domain" description="B box-type" evidence="7">
    <location>
        <begin position="92"/>
        <end position="133"/>
    </location>
</feature>
<dbReference type="SUPFAM" id="SSF57845">
    <property type="entry name" value="B-box zinc-binding domain"/>
    <property type="match status" value="1"/>
</dbReference>
<evidence type="ECO:0000313" key="10">
    <source>
        <dbReference type="RefSeq" id="XP_060038200.1"/>
    </source>
</evidence>
<keyword evidence="2 4" id="KW-0863">Zinc-finger</keyword>
<dbReference type="SMART" id="SM00184">
    <property type="entry name" value="RING"/>
    <property type="match status" value="1"/>
</dbReference>
<reference evidence="10" key="1">
    <citation type="submission" date="2025-08" db="UniProtKB">
        <authorList>
            <consortium name="RefSeq"/>
        </authorList>
    </citation>
    <scope>IDENTIFICATION</scope>
</reference>
<dbReference type="InterPro" id="IPR001870">
    <property type="entry name" value="B30.2/SPRY"/>
</dbReference>
<dbReference type="Pfam" id="PF00622">
    <property type="entry name" value="SPRY"/>
    <property type="match status" value="1"/>
</dbReference>
<dbReference type="InterPro" id="IPR013083">
    <property type="entry name" value="Znf_RING/FYVE/PHD"/>
</dbReference>
<dbReference type="Gene3D" id="2.60.120.920">
    <property type="match status" value="1"/>
</dbReference>